<evidence type="ECO:0000256" key="3">
    <source>
        <dbReference type="ARBA" id="ARBA00022833"/>
    </source>
</evidence>
<dbReference type="Gene3D" id="3.30.40.10">
    <property type="entry name" value="Zinc/RING finger domain, C3HC4 (zinc finger)"/>
    <property type="match status" value="1"/>
</dbReference>
<dbReference type="Pfam" id="PF25874">
    <property type="entry name" value="WHD_plant_repro"/>
    <property type="match status" value="1"/>
</dbReference>
<evidence type="ECO:0000256" key="1">
    <source>
        <dbReference type="ARBA" id="ARBA00022723"/>
    </source>
</evidence>
<evidence type="ECO:0000313" key="7">
    <source>
        <dbReference type="EMBL" id="KDP25820.1"/>
    </source>
</evidence>
<accession>A0A067K0P9</accession>
<protein>
    <recommendedName>
        <fullName evidence="6">Zinc finger PHD-type domain-containing protein</fullName>
    </recommendedName>
</protein>
<dbReference type="PANTHER" id="PTHR46201:SF9">
    <property type="entry name" value="PHD FINGER PROTEIN MALE MEIOCYTE DEATH 1"/>
    <property type="match status" value="1"/>
</dbReference>
<dbReference type="CDD" id="cd15556">
    <property type="entry name" value="PHD_MMD1_like"/>
    <property type="match status" value="1"/>
</dbReference>
<evidence type="ECO:0000256" key="5">
    <source>
        <dbReference type="ARBA" id="ARBA00023163"/>
    </source>
</evidence>
<dbReference type="EMBL" id="KK914972">
    <property type="protein sequence ID" value="KDP25820.1"/>
    <property type="molecule type" value="Genomic_DNA"/>
</dbReference>
<keyword evidence="4" id="KW-0805">Transcription regulation</keyword>
<sequence>MSLPFLEACRKRKRRPKLYNFHSFGDPGCPISPMGPFRDNIRIFLQECAVRQDYTIEGMPIWSTLLLIESNSFVVPLYTIEENVKYSSNPFCDHCRCTGWGDNFVSKRRYHLIIPNDSEWNEQLEGVFDLQNHLLHGLIHCNGFGHLLCINGIEGGSKILCGREIMDLWDRLCANLQARKISVQDVSKKRGMELRLLYGVAYGHSWFGRWGYKFCRGSFGVKLQNYNQAIEILCSLELDKIIEEFKDTKVHQEMKQIISFYRNFSETPLITFKDLLRFMLIVKSCPCAQKKRSIDSNVKSSMVIASQKKPVVKEKYTRYRKFSSLVGTLDSRWSKKRLEYAAEVIVSALKEKRTDKFSQQGMTRQDVRDAARMHIGDTGLLDYVLKSMNNVIVGNHVVHRAMNLETRILEYSIDELDNRKVKVTEPEEEEVADPIPVPSLVPGADLYGDMGYLYMKVLMNYPESELVETATQAILDSKHFVKEWPFENEEDQLLRYICQVMPNIIEAGTKFTRELPPGEIIMLPLHATVAELKRAAENALKDTYYILENFVVTEIELMEELEDWEVLFGVVESGSELFMKGNGVDLNTELRYEAGPDNWKVRCECGAQDDDGERMVACDICEVWEHTRCNGIDDSKTVPPLFICTECCNSVVKPTNELQVEFENSDHLLMVPPNAYVAELVK</sequence>
<name>A0A067K0P9_JATCU</name>
<dbReference type="Pfam" id="PF25565">
    <property type="entry name" value="Ubiquitin_At1g33420"/>
    <property type="match status" value="1"/>
</dbReference>
<dbReference type="InterPro" id="IPR058054">
    <property type="entry name" value="Znf_MS1-like"/>
</dbReference>
<dbReference type="InterPro" id="IPR019787">
    <property type="entry name" value="Znf_PHD-finger"/>
</dbReference>
<reference evidence="7 8" key="1">
    <citation type="journal article" date="2014" name="PLoS ONE">
        <title>Global Analysis of Gene Expression Profiles in Physic Nut (Jatropha curcas L.) Seedlings Exposed to Salt Stress.</title>
        <authorList>
            <person name="Zhang L."/>
            <person name="Zhang C."/>
            <person name="Wu P."/>
            <person name="Chen Y."/>
            <person name="Li M."/>
            <person name="Jiang H."/>
            <person name="Wu G."/>
        </authorList>
    </citation>
    <scope>NUCLEOTIDE SEQUENCE [LARGE SCALE GENOMIC DNA]</scope>
    <source>
        <strain evidence="8">cv. GZQX0401</strain>
        <tissue evidence="7">Young leaves</tissue>
    </source>
</reference>
<dbReference type="OrthoDB" id="436852at2759"/>
<keyword evidence="2" id="KW-0863">Zinc-finger</keyword>
<dbReference type="InterPro" id="IPR013083">
    <property type="entry name" value="Znf_RING/FYVE/PHD"/>
</dbReference>
<proteinExistence type="predicted"/>
<dbReference type="InterPro" id="IPR059080">
    <property type="entry name" value="WHD_PTC1"/>
</dbReference>
<keyword evidence="3" id="KW-0862">Zinc</keyword>
<dbReference type="KEGG" id="jcu:105645466"/>
<feature type="domain" description="Zinc finger PHD-type" evidence="6">
    <location>
        <begin position="602"/>
        <end position="648"/>
    </location>
</feature>
<evidence type="ECO:0000256" key="4">
    <source>
        <dbReference type="ARBA" id="ARBA00023015"/>
    </source>
</evidence>
<dbReference type="Proteomes" id="UP000027138">
    <property type="component" value="Unassembled WGS sequence"/>
</dbReference>
<dbReference type="InterPro" id="IPR057765">
    <property type="entry name" value="MS1-like_ubiquitin"/>
</dbReference>
<dbReference type="AlphaFoldDB" id="A0A067K0P9"/>
<keyword evidence="5" id="KW-0804">Transcription</keyword>
<evidence type="ECO:0000259" key="6">
    <source>
        <dbReference type="SMART" id="SM00249"/>
    </source>
</evidence>
<dbReference type="InterPro" id="IPR011011">
    <property type="entry name" value="Znf_FYVE_PHD"/>
</dbReference>
<keyword evidence="8" id="KW-1185">Reference proteome</keyword>
<evidence type="ECO:0000256" key="2">
    <source>
        <dbReference type="ARBA" id="ARBA00022771"/>
    </source>
</evidence>
<evidence type="ECO:0000313" key="8">
    <source>
        <dbReference type="Proteomes" id="UP000027138"/>
    </source>
</evidence>
<organism evidence="7 8">
    <name type="scientific">Jatropha curcas</name>
    <name type="common">Barbados nut</name>
    <dbReference type="NCBI Taxonomy" id="180498"/>
    <lineage>
        <taxon>Eukaryota</taxon>
        <taxon>Viridiplantae</taxon>
        <taxon>Streptophyta</taxon>
        <taxon>Embryophyta</taxon>
        <taxon>Tracheophyta</taxon>
        <taxon>Spermatophyta</taxon>
        <taxon>Magnoliopsida</taxon>
        <taxon>eudicotyledons</taxon>
        <taxon>Gunneridae</taxon>
        <taxon>Pentapetalae</taxon>
        <taxon>rosids</taxon>
        <taxon>fabids</taxon>
        <taxon>Malpighiales</taxon>
        <taxon>Euphorbiaceae</taxon>
        <taxon>Crotonoideae</taxon>
        <taxon>Jatropheae</taxon>
        <taxon>Jatropha</taxon>
    </lineage>
</organism>
<dbReference type="GO" id="GO:0008270">
    <property type="term" value="F:zinc ion binding"/>
    <property type="evidence" value="ECO:0007669"/>
    <property type="project" value="UniProtKB-KW"/>
</dbReference>
<dbReference type="SUPFAM" id="SSF57903">
    <property type="entry name" value="FYVE/PHD zinc finger"/>
    <property type="match status" value="1"/>
</dbReference>
<dbReference type="PANTHER" id="PTHR46201">
    <property type="entry name" value="PHD FINGER PROTEIN MALE MEIOCYTE DEATH 1-RELATED"/>
    <property type="match status" value="1"/>
</dbReference>
<dbReference type="STRING" id="180498.A0A067K0P9"/>
<keyword evidence="1" id="KW-0479">Metal-binding</keyword>
<gene>
    <name evidence="7" type="ORF">JCGZ_22542</name>
</gene>
<dbReference type="Pfam" id="PF00628">
    <property type="entry name" value="PHD"/>
    <property type="match status" value="1"/>
</dbReference>
<dbReference type="SMART" id="SM00249">
    <property type="entry name" value="PHD"/>
    <property type="match status" value="1"/>
</dbReference>
<dbReference type="InterPro" id="IPR001965">
    <property type="entry name" value="Znf_PHD"/>
</dbReference>